<dbReference type="RefSeq" id="WP_149817141.1">
    <property type="nucleotide sequence ID" value="NZ_VUOA01000019.1"/>
</dbReference>
<protein>
    <submittedName>
        <fullName evidence="1">Uncharacterized protein</fullName>
    </submittedName>
</protein>
<name>A0A5B2VEH9_9HYPH</name>
<evidence type="ECO:0000313" key="1">
    <source>
        <dbReference type="EMBL" id="KAA2237384.1"/>
    </source>
</evidence>
<organism evidence="1 2">
    <name type="scientific">Salinarimonas soli</name>
    <dbReference type="NCBI Taxonomy" id="1638099"/>
    <lineage>
        <taxon>Bacteria</taxon>
        <taxon>Pseudomonadati</taxon>
        <taxon>Pseudomonadota</taxon>
        <taxon>Alphaproteobacteria</taxon>
        <taxon>Hyphomicrobiales</taxon>
        <taxon>Salinarimonadaceae</taxon>
        <taxon>Salinarimonas</taxon>
    </lineage>
</organism>
<sequence length="143" mass="15180">MSNNNLAEIVTKTIAKGRISFGDVRRLQRDVLPDGVSSREEVELLLSLDAAAAQADRSWTEWLVPAIVDFVVWGERPTGLVEAGAASWLTAALGAGGTPTKAARLIAREIAREAERVDEAVITFAFDTTPAQPAAEALIPAVA</sequence>
<keyword evidence="2" id="KW-1185">Reference proteome</keyword>
<evidence type="ECO:0000313" key="2">
    <source>
        <dbReference type="Proteomes" id="UP000323142"/>
    </source>
</evidence>
<gene>
    <name evidence="1" type="ORF">F0L46_10315</name>
</gene>
<proteinExistence type="predicted"/>
<reference evidence="1 2" key="1">
    <citation type="submission" date="2019-09" db="EMBL/GenBank/DDBJ databases">
        <title>Salinarimonas rosea gen. nov., sp. nov., a new member of the a-2 subgroup of the Proteobacteria.</title>
        <authorList>
            <person name="Liu J."/>
        </authorList>
    </citation>
    <scope>NUCLEOTIDE SEQUENCE [LARGE SCALE GENOMIC DNA]</scope>
    <source>
        <strain evidence="1 2">BN140002</strain>
    </source>
</reference>
<dbReference type="EMBL" id="VUOA01000019">
    <property type="protein sequence ID" value="KAA2237384.1"/>
    <property type="molecule type" value="Genomic_DNA"/>
</dbReference>
<accession>A0A5B2VEH9</accession>
<dbReference type="OrthoDB" id="7996442at2"/>
<comment type="caution">
    <text evidence="1">The sequence shown here is derived from an EMBL/GenBank/DDBJ whole genome shotgun (WGS) entry which is preliminary data.</text>
</comment>
<dbReference type="AlphaFoldDB" id="A0A5B2VEH9"/>
<dbReference type="Proteomes" id="UP000323142">
    <property type="component" value="Unassembled WGS sequence"/>
</dbReference>
<reference evidence="1 2" key="2">
    <citation type="submission" date="2019-09" db="EMBL/GenBank/DDBJ databases">
        <authorList>
            <person name="Jin C."/>
        </authorList>
    </citation>
    <scope>NUCLEOTIDE SEQUENCE [LARGE SCALE GENOMIC DNA]</scope>
    <source>
        <strain evidence="1 2">BN140002</strain>
    </source>
</reference>